<evidence type="ECO:0000256" key="5">
    <source>
        <dbReference type="ARBA" id="ARBA00023065"/>
    </source>
</evidence>
<dbReference type="PANTHER" id="PTHR45711:SF6">
    <property type="entry name" value="CHLORIDE CHANNEL PROTEIN"/>
    <property type="match status" value="1"/>
</dbReference>
<keyword evidence="5" id="KW-0406">Ion transport</keyword>
<organism evidence="9 10">
    <name type="scientific">Rotaria socialis</name>
    <dbReference type="NCBI Taxonomy" id="392032"/>
    <lineage>
        <taxon>Eukaryota</taxon>
        <taxon>Metazoa</taxon>
        <taxon>Spiralia</taxon>
        <taxon>Gnathifera</taxon>
        <taxon>Rotifera</taxon>
        <taxon>Eurotatoria</taxon>
        <taxon>Bdelloidea</taxon>
        <taxon>Philodinida</taxon>
        <taxon>Philodinidae</taxon>
        <taxon>Rotaria</taxon>
    </lineage>
</organism>
<evidence type="ECO:0000313" key="10">
    <source>
        <dbReference type="Proteomes" id="UP000663848"/>
    </source>
</evidence>
<protein>
    <submittedName>
        <fullName evidence="9">Uncharacterized protein</fullName>
    </submittedName>
</protein>
<keyword evidence="2" id="KW-0813">Transport</keyword>
<evidence type="ECO:0000256" key="7">
    <source>
        <dbReference type="ARBA" id="ARBA00023214"/>
    </source>
</evidence>
<evidence type="ECO:0000256" key="2">
    <source>
        <dbReference type="ARBA" id="ARBA00022448"/>
    </source>
</evidence>
<evidence type="ECO:0000256" key="3">
    <source>
        <dbReference type="ARBA" id="ARBA00022692"/>
    </source>
</evidence>
<dbReference type="GO" id="GO:0005769">
    <property type="term" value="C:early endosome"/>
    <property type="evidence" value="ECO:0007669"/>
    <property type="project" value="TreeGrafter"/>
</dbReference>
<evidence type="ECO:0000313" key="9">
    <source>
        <dbReference type="EMBL" id="CAF5012978.1"/>
    </source>
</evidence>
<evidence type="ECO:0000256" key="1">
    <source>
        <dbReference type="ARBA" id="ARBA00004141"/>
    </source>
</evidence>
<proteinExistence type="predicted"/>
<keyword evidence="4 8" id="KW-1133">Transmembrane helix</keyword>
<dbReference type="GO" id="GO:0008021">
    <property type="term" value="C:synaptic vesicle"/>
    <property type="evidence" value="ECO:0007669"/>
    <property type="project" value="TreeGrafter"/>
</dbReference>
<dbReference type="InterPro" id="IPR014743">
    <property type="entry name" value="Cl-channel_core"/>
</dbReference>
<keyword evidence="7" id="KW-0868">Chloride</keyword>
<dbReference type="Proteomes" id="UP000663848">
    <property type="component" value="Unassembled WGS sequence"/>
</dbReference>
<dbReference type="InterPro" id="IPR001807">
    <property type="entry name" value="ClC"/>
</dbReference>
<evidence type="ECO:0000256" key="8">
    <source>
        <dbReference type="SAM" id="Phobius"/>
    </source>
</evidence>
<dbReference type="Pfam" id="PF00654">
    <property type="entry name" value="Voltage_CLC"/>
    <property type="match status" value="1"/>
</dbReference>
<evidence type="ECO:0000256" key="6">
    <source>
        <dbReference type="ARBA" id="ARBA00023136"/>
    </source>
</evidence>
<dbReference type="GO" id="GO:0005247">
    <property type="term" value="F:voltage-gated chloride channel activity"/>
    <property type="evidence" value="ECO:0007669"/>
    <property type="project" value="TreeGrafter"/>
</dbReference>
<name>A0A822ATY5_9BILA</name>
<accession>A0A822ATY5</accession>
<keyword evidence="3 8" id="KW-0812">Transmembrane</keyword>
<feature type="non-terminal residue" evidence="9">
    <location>
        <position position="1"/>
    </location>
</feature>
<feature type="transmembrane region" description="Helical" evidence="8">
    <location>
        <begin position="44"/>
        <end position="69"/>
    </location>
</feature>
<reference evidence="9" key="1">
    <citation type="submission" date="2021-02" db="EMBL/GenBank/DDBJ databases">
        <authorList>
            <person name="Nowell W R."/>
        </authorList>
    </citation>
    <scope>NUCLEOTIDE SEQUENCE</scope>
</reference>
<dbReference type="Gene3D" id="1.10.3080.10">
    <property type="entry name" value="Clc chloride channel"/>
    <property type="match status" value="1"/>
</dbReference>
<comment type="subcellular location">
    <subcellularLocation>
        <location evidence="1">Membrane</location>
        <topology evidence="1">Multi-pass membrane protein</topology>
    </subcellularLocation>
</comment>
<dbReference type="GO" id="GO:0005886">
    <property type="term" value="C:plasma membrane"/>
    <property type="evidence" value="ECO:0007669"/>
    <property type="project" value="TreeGrafter"/>
</dbReference>
<feature type="transmembrane region" description="Helical" evidence="8">
    <location>
        <begin position="12"/>
        <end position="38"/>
    </location>
</feature>
<gene>
    <name evidence="9" type="ORF">QYT958_LOCUS39244</name>
</gene>
<dbReference type="GO" id="GO:0005794">
    <property type="term" value="C:Golgi apparatus"/>
    <property type="evidence" value="ECO:0007669"/>
    <property type="project" value="TreeGrafter"/>
</dbReference>
<sequence>MIQEYYLIDCLSGVWISMGLLFSALFTQTILFIFTFGIKVPCGLFIPSLTLGAITGRIVGILVETFVYYRP</sequence>
<dbReference type="PANTHER" id="PTHR45711">
    <property type="entry name" value="CHLORIDE CHANNEL PROTEIN"/>
    <property type="match status" value="1"/>
</dbReference>
<dbReference type="AlphaFoldDB" id="A0A822ATY5"/>
<comment type="caution">
    <text evidence="9">The sequence shown here is derived from an EMBL/GenBank/DDBJ whole genome shotgun (WGS) entry which is preliminary data.</text>
</comment>
<keyword evidence="6 8" id="KW-0472">Membrane</keyword>
<dbReference type="EMBL" id="CAJOBR010036151">
    <property type="protein sequence ID" value="CAF5012978.1"/>
    <property type="molecule type" value="Genomic_DNA"/>
</dbReference>
<dbReference type="SUPFAM" id="SSF81340">
    <property type="entry name" value="Clc chloride channel"/>
    <property type="match status" value="1"/>
</dbReference>
<evidence type="ECO:0000256" key="4">
    <source>
        <dbReference type="ARBA" id="ARBA00022989"/>
    </source>
</evidence>